<dbReference type="CDD" id="cd23945">
    <property type="entry name" value="PAPS_reductase"/>
    <property type="match status" value="1"/>
</dbReference>
<evidence type="ECO:0000256" key="11">
    <source>
        <dbReference type="ARBA" id="ARBA00030894"/>
    </source>
</evidence>
<evidence type="ECO:0000256" key="13">
    <source>
        <dbReference type="ARBA" id="ARBA00048441"/>
    </source>
</evidence>
<evidence type="ECO:0000256" key="6">
    <source>
        <dbReference type="ARBA" id="ARBA00023014"/>
    </source>
</evidence>
<protein>
    <recommendedName>
        <fullName evidence="10 14">Adenosine 5'-phosphosulfate reductase</fullName>
        <shortName evidence="14">APS reductase</shortName>
        <ecNumber evidence="9 14">1.8.4.10</ecNumber>
    </recommendedName>
    <alternativeName>
        <fullName evidence="12 14">5'-adenylylsulfate reductase</fullName>
    </alternativeName>
    <alternativeName>
        <fullName evidence="11 14">Thioredoxin-dependent 5'-adenylylsulfate reductase</fullName>
    </alternativeName>
</protein>
<accession>A0AAU9BZ73</accession>
<feature type="domain" description="Phosphoadenosine phosphosulphate reductase" evidence="15">
    <location>
        <begin position="34"/>
        <end position="211"/>
    </location>
</feature>
<feature type="binding site" evidence="14">
    <location>
        <position position="205"/>
    </location>
    <ligand>
        <name>[4Fe-4S] cluster</name>
        <dbReference type="ChEBI" id="CHEBI:49883"/>
    </ligand>
</feature>
<dbReference type="GO" id="GO:0004604">
    <property type="term" value="F:phosphoadenylyl-sulfate reductase (thioredoxin) activity"/>
    <property type="evidence" value="ECO:0007669"/>
    <property type="project" value="UniProtKB-UniRule"/>
</dbReference>
<keyword evidence="6 14" id="KW-0411">Iron-sulfur</keyword>
<dbReference type="Pfam" id="PF01507">
    <property type="entry name" value="PAPS_reduct"/>
    <property type="match status" value="1"/>
</dbReference>
<evidence type="ECO:0000256" key="2">
    <source>
        <dbReference type="ARBA" id="ARBA00022490"/>
    </source>
</evidence>
<dbReference type="KEGG" id="mcau:MIT9_P0076"/>
<dbReference type="InterPro" id="IPR002500">
    <property type="entry name" value="PAPS_reduct_dom"/>
</dbReference>
<comment type="catalytic activity">
    <reaction evidence="13 14">
        <text>[thioredoxin]-disulfide + sulfite + AMP + 2 H(+) = adenosine 5'-phosphosulfate + [thioredoxin]-dithiol</text>
        <dbReference type="Rhea" id="RHEA:21976"/>
        <dbReference type="Rhea" id="RHEA-COMP:10698"/>
        <dbReference type="Rhea" id="RHEA-COMP:10700"/>
        <dbReference type="ChEBI" id="CHEBI:15378"/>
        <dbReference type="ChEBI" id="CHEBI:17359"/>
        <dbReference type="ChEBI" id="CHEBI:29950"/>
        <dbReference type="ChEBI" id="CHEBI:50058"/>
        <dbReference type="ChEBI" id="CHEBI:58243"/>
        <dbReference type="ChEBI" id="CHEBI:456215"/>
        <dbReference type="EC" id="1.8.4.10"/>
    </reaction>
</comment>
<dbReference type="InterPro" id="IPR011798">
    <property type="entry name" value="APS_reductase"/>
</dbReference>
<dbReference type="GO" id="GO:0019344">
    <property type="term" value="P:cysteine biosynthetic process"/>
    <property type="evidence" value="ECO:0007669"/>
    <property type="project" value="InterPro"/>
</dbReference>
<dbReference type="NCBIfam" id="NF002537">
    <property type="entry name" value="PRK02090.1"/>
    <property type="match status" value="1"/>
</dbReference>
<dbReference type="GO" id="GO:0005737">
    <property type="term" value="C:cytoplasm"/>
    <property type="evidence" value="ECO:0007669"/>
    <property type="project" value="UniProtKB-SubCell"/>
</dbReference>
<feature type="active site" description="Nucleophile; cysteine thiosulfonate intermediate" evidence="14">
    <location>
        <position position="233"/>
    </location>
</feature>
<reference evidence="17" key="1">
    <citation type="journal article" date="2024" name="Int. J. Syst. Evol. Microbiol.">
        <title>Methylomarinovum tepidoasis sp. nov., a moderately thermophilic methanotroph of the family Methylothermaceae isolated from a deep-sea hydrothermal field.</title>
        <authorList>
            <person name="Hirayama H."/>
            <person name="Takaki Y."/>
            <person name="Abe M."/>
            <person name="Miyazaki M."/>
            <person name="Uematsu K."/>
            <person name="Matsui Y."/>
            <person name="Takai K."/>
        </authorList>
    </citation>
    <scope>NUCLEOTIDE SEQUENCE [LARGE SCALE GENOMIC DNA]</scope>
    <source>
        <strain evidence="17">IT-9</strain>
    </source>
</reference>
<evidence type="ECO:0000256" key="7">
    <source>
        <dbReference type="ARBA" id="ARBA00024298"/>
    </source>
</evidence>
<dbReference type="GO" id="GO:0070814">
    <property type="term" value="P:hydrogen sulfide biosynthetic process"/>
    <property type="evidence" value="ECO:0007669"/>
    <property type="project" value="UniProtKB-UniRule"/>
</dbReference>
<dbReference type="RefSeq" id="WP_317705491.1">
    <property type="nucleotide sequence ID" value="NZ_AP024714.1"/>
</dbReference>
<dbReference type="HAMAP" id="MF_00063">
    <property type="entry name" value="CysH"/>
    <property type="match status" value="1"/>
</dbReference>
<proteinExistence type="inferred from homology"/>
<dbReference type="PANTHER" id="PTHR46482">
    <property type="entry name" value="5'-ADENYLYLSULFATE REDUCTASE 3, CHLOROPLASTIC"/>
    <property type="match status" value="1"/>
</dbReference>
<dbReference type="AlphaFoldDB" id="A0AAU9BZ73"/>
<keyword evidence="4 14" id="KW-0560">Oxidoreductase</keyword>
<comment type="subcellular location">
    <subcellularLocation>
        <location evidence="14">Cytoplasm</location>
    </subcellularLocation>
</comment>
<comment type="similarity">
    <text evidence="1 14">Belongs to the PAPS reductase family. CysH subfamily.</text>
</comment>
<dbReference type="NCBIfam" id="TIGR00434">
    <property type="entry name" value="cysH"/>
    <property type="match status" value="1"/>
</dbReference>
<keyword evidence="17" id="KW-1185">Reference proteome</keyword>
<comment type="function">
    <text evidence="7 14">Catalyzes the formation of sulfite from adenosine 5'-phosphosulfate (APS) using thioredoxin as an electron donor.</text>
</comment>
<feature type="binding site" evidence="14">
    <location>
        <position position="116"/>
    </location>
    <ligand>
        <name>[4Fe-4S] cluster</name>
        <dbReference type="ChEBI" id="CHEBI:49883"/>
    </ligand>
</feature>
<sequence length="240" mass="27850">MSQVEFDLEHWQTVLAGKKPNAILRAAFEHFENIAIAFSGAEDVVLIDLACRLHDHVQVFTLDTGRLHPETYRFIEQVRERYPIELDVLYPDAEAVRDLVGRKGLFSFYRDGHQECCAIRKVGPLKRKLATLDAWITGQRRDQNPDTRATLVEVEADSAFAGRHGRLIKFNPLCNWTSQQVWDHIEAFEVPYNALHRHGFRSIGCEPCTRPTLPHQPEREGRWWWEESAKKECGLHRKPQ</sequence>
<gene>
    <name evidence="14" type="primary">cysH</name>
    <name evidence="16" type="ORF">MIT9_P0076</name>
</gene>
<dbReference type="GO" id="GO:0051539">
    <property type="term" value="F:4 iron, 4 sulfur cluster binding"/>
    <property type="evidence" value="ECO:0007669"/>
    <property type="project" value="UniProtKB-UniRule"/>
</dbReference>
<name>A0AAU9BZ73_9GAMM</name>
<dbReference type="EMBL" id="AP024714">
    <property type="protein sequence ID" value="BCX80503.1"/>
    <property type="molecule type" value="Genomic_DNA"/>
</dbReference>
<evidence type="ECO:0000256" key="3">
    <source>
        <dbReference type="ARBA" id="ARBA00022723"/>
    </source>
</evidence>
<evidence type="ECO:0000256" key="8">
    <source>
        <dbReference type="ARBA" id="ARBA00024327"/>
    </source>
</evidence>
<feature type="binding site" evidence="14">
    <location>
        <position position="208"/>
    </location>
    <ligand>
        <name>[4Fe-4S] cluster</name>
        <dbReference type="ChEBI" id="CHEBI:49883"/>
    </ligand>
</feature>
<dbReference type="EC" id="1.8.4.10" evidence="9 14"/>
<keyword evidence="3 14" id="KW-0479">Metal-binding</keyword>
<evidence type="ECO:0000256" key="5">
    <source>
        <dbReference type="ARBA" id="ARBA00023004"/>
    </source>
</evidence>
<evidence type="ECO:0000256" key="4">
    <source>
        <dbReference type="ARBA" id="ARBA00023002"/>
    </source>
</evidence>
<dbReference type="GO" id="GO:0046872">
    <property type="term" value="F:metal ion binding"/>
    <property type="evidence" value="ECO:0007669"/>
    <property type="project" value="UniProtKB-KW"/>
</dbReference>
<dbReference type="InterPro" id="IPR004511">
    <property type="entry name" value="PAPS/APS_Rdtase"/>
</dbReference>
<evidence type="ECO:0000256" key="9">
    <source>
        <dbReference type="ARBA" id="ARBA00024386"/>
    </source>
</evidence>
<comment type="pathway">
    <text evidence="8 14">Sulfur metabolism; hydrogen sulfide biosynthesis; sulfite from sulfate.</text>
</comment>
<evidence type="ECO:0000313" key="16">
    <source>
        <dbReference type="EMBL" id="BCX80503.1"/>
    </source>
</evidence>
<dbReference type="Proteomes" id="UP001321825">
    <property type="component" value="Chromosome"/>
</dbReference>
<comment type="cofactor">
    <cofactor evidence="14">
        <name>[4Fe-4S] cluster</name>
        <dbReference type="ChEBI" id="CHEBI:49883"/>
    </cofactor>
    <text evidence="14">Binds 1 [4Fe-4S] cluster per subunit.</text>
</comment>
<dbReference type="SUPFAM" id="SSF52402">
    <property type="entry name" value="Adenine nucleotide alpha hydrolases-like"/>
    <property type="match status" value="1"/>
</dbReference>
<evidence type="ECO:0000256" key="14">
    <source>
        <dbReference type="HAMAP-Rule" id="MF_00063"/>
    </source>
</evidence>
<evidence type="ECO:0000256" key="12">
    <source>
        <dbReference type="ARBA" id="ARBA00032041"/>
    </source>
</evidence>
<dbReference type="PANTHER" id="PTHR46482:SF9">
    <property type="entry name" value="5'-ADENYLYLSULFATE REDUCTASE 1, CHLOROPLASTIC"/>
    <property type="match status" value="1"/>
</dbReference>
<keyword evidence="2 14" id="KW-0963">Cytoplasm</keyword>
<dbReference type="PIRSF" id="PIRSF000857">
    <property type="entry name" value="PAPS_reductase"/>
    <property type="match status" value="1"/>
</dbReference>
<evidence type="ECO:0000256" key="10">
    <source>
        <dbReference type="ARBA" id="ARBA00029514"/>
    </source>
</evidence>
<dbReference type="InterPro" id="IPR014729">
    <property type="entry name" value="Rossmann-like_a/b/a_fold"/>
</dbReference>
<evidence type="ECO:0000256" key="1">
    <source>
        <dbReference type="ARBA" id="ARBA00009732"/>
    </source>
</evidence>
<dbReference type="NCBIfam" id="TIGR02055">
    <property type="entry name" value="APS_reductase"/>
    <property type="match status" value="1"/>
</dbReference>
<dbReference type="GO" id="GO:0043866">
    <property type="term" value="F:adenylyl-sulfate reductase (thioredoxin) activity"/>
    <property type="evidence" value="ECO:0007669"/>
    <property type="project" value="UniProtKB-EC"/>
</dbReference>
<feature type="binding site" evidence="14">
    <location>
        <position position="117"/>
    </location>
    <ligand>
        <name>[4Fe-4S] cluster</name>
        <dbReference type="ChEBI" id="CHEBI:49883"/>
    </ligand>
</feature>
<keyword evidence="5 14" id="KW-0408">Iron</keyword>
<organism evidence="16 17">
    <name type="scientific">Methylomarinovum caldicuralii</name>
    <dbReference type="NCBI Taxonomy" id="438856"/>
    <lineage>
        <taxon>Bacteria</taxon>
        <taxon>Pseudomonadati</taxon>
        <taxon>Pseudomonadota</taxon>
        <taxon>Gammaproteobacteria</taxon>
        <taxon>Methylococcales</taxon>
        <taxon>Methylothermaceae</taxon>
        <taxon>Methylomarinovum</taxon>
    </lineage>
</organism>
<evidence type="ECO:0000313" key="17">
    <source>
        <dbReference type="Proteomes" id="UP001321825"/>
    </source>
</evidence>
<dbReference type="GO" id="GO:0019379">
    <property type="term" value="P:sulfate assimilation, phosphoadenylyl sulfate reduction by phosphoadenylyl-sulfate reductase (thioredoxin)"/>
    <property type="evidence" value="ECO:0007669"/>
    <property type="project" value="UniProtKB-UniRule"/>
</dbReference>
<dbReference type="Gene3D" id="3.40.50.620">
    <property type="entry name" value="HUPs"/>
    <property type="match status" value="1"/>
</dbReference>
<evidence type="ECO:0000259" key="15">
    <source>
        <dbReference type="Pfam" id="PF01507"/>
    </source>
</evidence>